<dbReference type="PANTHER" id="PTHR42804">
    <property type="entry name" value="ALDEHYDE DEHYDROGENASE"/>
    <property type="match status" value="1"/>
</dbReference>
<dbReference type="Gene3D" id="3.40.309.10">
    <property type="entry name" value="Aldehyde Dehydrogenase, Chain A, domain 2"/>
    <property type="match status" value="1"/>
</dbReference>
<keyword evidence="2 8" id="KW-0560">Oxidoreductase</keyword>
<dbReference type="EC" id="1.2.1.97" evidence="5"/>
<dbReference type="GO" id="GO:0016620">
    <property type="term" value="F:oxidoreductase activity, acting on the aldehyde or oxo group of donors, NAD or NADP as acceptor"/>
    <property type="evidence" value="ECO:0007669"/>
    <property type="project" value="InterPro"/>
</dbReference>
<dbReference type="Proteomes" id="UP000261011">
    <property type="component" value="Unassembled WGS sequence"/>
</dbReference>
<evidence type="ECO:0000256" key="2">
    <source>
        <dbReference type="ARBA" id="ARBA00023002"/>
    </source>
</evidence>
<evidence type="ECO:0000256" key="1">
    <source>
        <dbReference type="ARBA" id="ARBA00009986"/>
    </source>
</evidence>
<evidence type="ECO:0000313" key="10">
    <source>
        <dbReference type="EMBL" id="RGB77331.1"/>
    </source>
</evidence>
<dbReference type="Gene3D" id="3.40.605.10">
    <property type="entry name" value="Aldehyde Dehydrogenase, Chain A, domain 1"/>
    <property type="match status" value="1"/>
</dbReference>
<dbReference type="FunFam" id="3.40.309.10:FF:000009">
    <property type="entry name" value="Aldehyde dehydrogenase A"/>
    <property type="match status" value="1"/>
</dbReference>
<dbReference type="Pfam" id="PF00171">
    <property type="entry name" value="Aldedh"/>
    <property type="match status" value="1"/>
</dbReference>
<dbReference type="EMBL" id="QVEU01000002">
    <property type="protein sequence ID" value="RGB77331.1"/>
    <property type="molecule type" value="Genomic_DNA"/>
</dbReference>
<feature type="active site" evidence="7">
    <location>
        <position position="249"/>
    </location>
</feature>
<dbReference type="CDD" id="cd07138">
    <property type="entry name" value="ALDH_CddD_SSP0762"/>
    <property type="match status" value="1"/>
</dbReference>
<evidence type="ECO:0000259" key="9">
    <source>
        <dbReference type="Pfam" id="PF00171"/>
    </source>
</evidence>
<name>A0A3E2TJZ3_9FIRM</name>
<accession>A0A3E2TJZ3</accession>
<protein>
    <recommendedName>
        <fullName evidence="6">3-sulfolactaldehyde dehydrogenase</fullName>
        <ecNumber evidence="5">1.2.1.97</ecNumber>
    </recommendedName>
</protein>
<dbReference type="InterPro" id="IPR016161">
    <property type="entry name" value="Ald_DH/histidinol_DH"/>
</dbReference>
<keyword evidence="11" id="KW-1185">Reference proteome</keyword>
<dbReference type="SUPFAM" id="SSF53720">
    <property type="entry name" value="ALDH-like"/>
    <property type="match status" value="1"/>
</dbReference>
<evidence type="ECO:0000256" key="6">
    <source>
        <dbReference type="ARBA" id="ARBA00067277"/>
    </source>
</evidence>
<evidence type="ECO:0000256" key="4">
    <source>
        <dbReference type="ARBA" id="ARBA00054572"/>
    </source>
</evidence>
<organism evidence="10 11">
    <name type="scientific">Anaerococcus nagyae</name>
    <dbReference type="NCBI Taxonomy" id="1755241"/>
    <lineage>
        <taxon>Bacteria</taxon>
        <taxon>Bacillati</taxon>
        <taxon>Bacillota</taxon>
        <taxon>Tissierellia</taxon>
        <taxon>Tissierellales</taxon>
        <taxon>Peptoniphilaceae</taxon>
        <taxon>Anaerococcus</taxon>
    </lineage>
</organism>
<dbReference type="RefSeq" id="WP_117521110.1">
    <property type="nucleotide sequence ID" value="NZ_QVEU01000002.1"/>
</dbReference>
<dbReference type="PANTHER" id="PTHR42804:SF1">
    <property type="entry name" value="ALDEHYDE DEHYDROGENASE-RELATED"/>
    <property type="match status" value="1"/>
</dbReference>
<reference evidence="10 11" key="1">
    <citation type="submission" date="2018-08" db="EMBL/GenBank/DDBJ databases">
        <title>A genome reference for cultivated species of the human gut microbiota.</title>
        <authorList>
            <person name="Zou Y."/>
            <person name="Xue W."/>
            <person name="Luo G."/>
        </authorList>
    </citation>
    <scope>NUCLEOTIDE SEQUENCE [LARGE SCALE GENOMIC DNA]</scope>
    <source>
        <strain evidence="10 11">OF01-3</strain>
    </source>
</reference>
<evidence type="ECO:0000256" key="5">
    <source>
        <dbReference type="ARBA" id="ARBA00066984"/>
    </source>
</evidence>
<evidence type="ECO:0000256" key="8">
    <source>
        <dbReference type="RuleBase" id="RU003345"/>
    </source>
</evidence>
<dbReference type="OrthoDB" id="9762913at2"/>
<sequence length="474" mass="51690">MNLNKLKSDKFYINGKYINSDSGEYIDVENPATEEVIGKIPSANEEDINKAIDAAYDAFPAWSNTNLDERIEYVKKLNEWIKEHSDDFDEVILEELGIPSHIGHGSQVGSQINRIDTYIEQVKNIDLEIPMEGGFVLREPLGVVASITPWNYPLGQIVQKVIPALLSGCTVVQKPATITPLTAYLFTKAIDEAGFPKGVFNIITGKGSDVGDILNRHPKVAMVSYTGSLTGGAQAGAAAMETAKSVVLELGGKSPAIFMKGANIETGVKQVLDTVYRNVGQTCSCLSRAIVTEDIYDEVVEEFIEQYKNYPMGDPKDESTVVGPLSSKKQFEKVCSYIKKGIDEGAELICGEVPKKEKKGYYVKPVIFTNVKAGMTIHDEEIFGPVLSIIKVKDKSEAINVANAVDYGLSSAVFGEEKEALEIAKEIDAGECYVNTSGHGSNLPFGGYKQSGLGREGGIFGLLEYYQTKAIYKD</sequence>
<dbReference type="InterPro" id="IPR016163">
    <property type="entry name" value="Ald_DH_C"/>
</dbReference>
<comment type="function">
    <text evidence="4">Part of the sulfo-TAL (or sulfo-SFT) pathway, a D-sulfoquinovose degradation pathway that produces sulfolactate (SL). Catalyzes the oxidation of 3-sulfolactaldehyde (SLA) to sulfolactate (SL).</text>
</comment>
<feature type="domain" description="Aldehyde dehydrogenase" evidence="9">
    <location>
        <begin position="18"/>
        <end position="471"/>
    </location>
</feature>
<dbReference type="FunFam" id="3.40.605.10:FF:000007">
    <property type="entry name" value="NAD/NADP-dependent betaine aldehyde dehydrogenase"/>
    <property type="match status" value="1"/>
</dbReference>
<evidence type="ECO:0000256" key="3">
    <source>
        <dbReference type="ARBA" id="ARBA00050326"/>
    </source>
</evidence>
<dbReference type="PROSITE" id="PS00687">
    <property type="entry name" value="ALDEHYDE_DEHYDR_GLU"/>
    <property type="match status" value="1"/>
</dbReference>
<dbReference type="InterPro" id="IPR029510">
    <property type="entry name" value="Ald_DH_CS_GLU"/>
</dbReference>
<evidence type="ECO:0000256" key="7">
    <source>
        <dbReference type="PROSITE-ProRule" id="PRU10007"/>
    </source>
</evidence>
<comment type="similarity">
    <text evidence="1 8">Belongs to the aldehyde dehydrogenase family.</text>
</comment>
<comment type="catalytic activity">
    <reaction evidence="3">
        <text>(2S)-3-sulfolactaldehyde + NAD(+) + H2O = (2S)-3-sulfolactate + NADH + 2 H(+)</text>
        <dbReference type="Rhea" id="RHEA:47932"/>
        <dbReference type="ChEBI" id="CHEBI:15377"/>
        <dbReference type="ChEBI" id="CHEBI:15378"/>
        <dbReference type="ChEBI" id="CHEBI:57540"/>
        <dbReference type="ChEBI" id="CHEBI:57945"/>
        <dbReference type="ChEBI" id="CHEBI:61289"/>
        <dbReference type="ChEBI" id="CHEBI:90109"/>
        <dbReference type="EC" id="1.2.1.97"/>
    </reaction>
    <physiologicalReaction direction="left-to-right" evidence="3">
        <dbReference type="Rhea" id="RHEA:47933"/>
    </physiologicalReaction>
</comment>
<dbReference type="InterPro" id="IPR015590">
    <property type="entry name" value="Aldehyde_DH_dom"/>
</dbReference>
<comment type="caution">
    <text evidence="10">The sequence shown here is derived from an EMBL/GenBank/DDBJ whole genome shotgun (WGS) entry which is preliminary data.</text>
</comment>
<gene>
    <name evidence="10" type="ORF">DXA39_03700</name>
</gene>
<evidence type="ECO:0000313" key="11">
    <source>
        <dbReference type="Proteomes" id="UP000261011"/>
    </source>
</evidence>
<dbReference type="AlphaFoldDB" id="A0A3E2TJZ3"/>
<dbReference type="InterPro" id="IPR016162">
    <property type="entry name" value="Ald_DH_N"/>
</dbReference>
<proteinExistence type="inferred from homology"/>